<gene>
    <name evidence="3" type="ORF">AKN88_08140</name>
</gene>
<dbReference type="InterPro" id="IPR018389">
    <property type="entry name" value="DctP_fam"/>
</dbReference>
<proteinExistence type="predicted"/>
<dbReference type="AlphaFoldDB" id="A0A0K1XES2"/>
<organism evidence="3 4">
    <name type="scientific">Thiopseudomonas alkaliphila</name>
    <dbReference type="NCBI Taxonomy" id="1697053"/>
    <lineage>
        <taxon>Bacteria</taxon>
        <taxon>Pseudomonadati</taxon>
        <taxon>Pseudomonadota</taxon>
        <taxon>Gammaproteobacteria</taxon>
        <taxon>Pseudomonadales</taxon>
        <taxon>Pseudomonadaceae</taxon>
        <taxon>Thiopseudomonas</taxon>
    </lineage>
</organism>
<dbReference type="GO" id="GO:0055085">
    <property type="term" value="P:transmembrane transport"/>
    <property type="evidence" value="ECO:0007669"/>
    <property type="project" value="InterPro"/>
</dbReference>
<feature type="signal peptide" evidence="2">
    <location>
        <begin position="1"/>
        <end position="21"/>
    </location>
</feature>
<dbReference type="RefSeq" id="WP_053101074.1">
    <property type="nucleotide sequence ID" value="NZ_CP012365.1"/>
</dbReference>
<evidence type="ECO:0000313" key="3">
    <source>
        <dbReference type="EMBL" id="AKX59900.1"/>
    </source>
</evidence>
<accession>A0A0K1XES2</accession>
<dbReference type="PANTHER" id="PTHR33376">
    <property type="match status" value="1"/>
</dbReference>
<dbReference type="InterPro" id="IPR038404">
    <property type="entry name" value="TRAP_DctP_sf"/>
</dbReference>
<evidence type="ECO:0000256" key="2">
    <source>
        <dbReference type="SAM" id="SignalP"/>
    </source>
</evidence>
<sequence length="338" mass="37570">MFFLRQLTALLLCSVALNCWAVTELRLASQLPDKHALGENLHLFADEVQRLSQGQLKIKIYPASQLYSDKEMPKAIAVGAVDMGIVSLTQFAGTLPAVDLFYLPFLFDNQQAVLAAIAPNSPVRAPLDEAMRQTGTRVMWWQPYGSTVIMSHHEVRTPKDLAGRKVRVFGKTVGEFISAVGAGPTLLSGAEQYLAYQRGTVDAGLSGILAIKSRKLYQLMPSITLTRHADVEFVSLVNEQRWQTLTEQQQAILRQAAQYAENQLRHDIPRLEREAEAFVAAQPNTRVIELSDAERDSWRIAAAPVRAAFLQRTGELGQQLLTAVDQVNQQIREAQHAN</sequence>
<dbReference type="EMBL" id="CP012365">
    <property type="protein sequence ID" value="AKX59900.1"/>
    <property type="molecule type" value="Genomic_DNA"/>
</dbReference>
<dbReference type="Pfam" id="PF03480">
    <property type="entry name" value="DctP"/>
    <property type="match status" value="1"/>
</dbReference>
<protein>
    <recommendedName>
        <fullName evidence="5">C4-dicarboxylate ABC transporter substrate-binding protein</fullName>
    </recommendedName>
</protein>
<dbReference type="Proteomes" id="UP000063953">
    <property type="component" value="Chromosome"/>
</dbReference>
<feature type="chain" id="PRO_5005472187" description="C4-dicarboxylate ABC transporter substrate-binding protein" evidence="2">
    <location>
        <begin position="22"/>
        <end position="338"/>
    </location>
</feature>
<dbReference type="STRING" id="1697053.AKN87_10510"/>
<keyword evidence="4" id="KW-1185">Reference proteome</keyword>
<evidence type="ECO:0008006" key="5">
    <source>
        <dbReference type="Google" id="ProtNLM"/>
    </source>
</evidence>
<dbReference type="PANTHER" id="PTHR33376:SF4">
    <property type="entry name" value="SIALIC ACID-BINDING PERIPLASMIC PROTEIN SIAP"/>
    <property type="match status" value="1"/>
</dbReference>
<dbReference type="Gene3D" id="3.40.190.170">
    <property type="entry name" value="Bacterial extracellular solute-binding protein, family 7"/>
    <property type="match status" value="1"/>
</dbReference>
<reference evidence="3 4" key="1">
    <citation type="journal article" date="2015" name="Genome Announc.">
        <title>Genome Sequences of Oblitimonas alkaliphila gen. nov. sp. nov. (Proposed), a Novel Bacterium of the Pseudomonadaceae Family.</title>
        <authorList>
            <person name="Lauer A.C."/>
            <person name="Nicholson A.C."/>
            <person name="Humrighouse B.W."/>
            <person name="Emery B."/>
            <person name="Drobish A."/>
            <person name="Juieng P."/>
            <person name="Loparev V."/>
            <person name="McQuiston J.R."/>
        </authorList>
    </citation>
    <scope>NUCLEOTIDE SEQUENCE [LARGE SCALE GENOMIC DNA]</scope>
    <source>
        <strain evidence="3 4">E5571</strain>
    </source>
</reference>
<keyword evidence="1 2" id="KW-0732">Signal</keyword>
<name>A0A0K1XES2_9GAMM</name>
<dbReference type="NCBIfam" id="NF037995">
    <property type="entry name" value="TRAP_S1"/>
    <property type="match status" value="1"/>
</dbReference>
<evidence type="ECO:0000313" key="4">
    <source>
        <dbReference type="Proteomes" id="UP000063953"/>
    </source>
</evidence>
<evidence type="ECO:0000256" key="1">
    <source>
        <dbReference type="ARBA" id="ARBA00022729"/>
    </source>
</evidence>
<dbReference type="PATRIC" id="fig|1698449.3.peg.1637"/>